<dbReference type="KEGG" id="gms:SOIL9_32320"/>
<evidence type="ECO:0000256" key="1">
    <source>
        <dbReference type="PROSITE-ProRule" id="PRU00221"/>
    </source>
</evidence>
<dbReference type="PANTHER" id="PTHR19879:SF9">
    <property type="entry name" value="TRANSCRIPTION INITIATION FACTOR TFIID SUBUNIT 5"/>
    <property type="match status" value="1"/>
</dbReference>
<dbReference type="PANTHER" id="PTHR19879">
    <property type="entry name" value="TRANSCRIPTION INITIATION FACTOR TFIID"/>
    <property type="match status" value="1"/>
</dbReference>
<dbReference type="SUPFAM" id="SSF69322">
    <property type="entry name" value="Tricorn protease domain 2"/>
    <property type="match status" value="1"/>
</dbReference>
<reference evidence="2 3" key="1">
    <citation type="submission" date="2019-05" db="EMBL/GenBank/DDBJ databases">
        <authorList>
            <consortium name="Science for Life Laboratories"/>
        </authorList>
    </citation>
    <scope>NUCLEOTIDE SEQUENCE [LARGE SCALE GENOMIC DNA]</scope>
    <source>
        <strain evidence="2">Soil9</strain>
    </source>
</reference>
<evidence type="ECO:0000313" key="3">
    <source>
        <dbReference type="Proteomes" id="UP000464178"/>
    </source>
</evidence>
<accession>A0A6P2D4U3</accession>
<dbReference type="EMBL" id="LR593886">
    <property type="protein sequence ID" value="VTR94482.1"/>
    <property type="molecule type" value="Genomic_DNA"/>
</dbReference>
<dbReference type="InterPro" id="IPR015943">
    <property type="entry name" value="WD40/YVTN_repeat-like_dom_sf"/>
</dbReference>
<gene>
    <name evidence="2" type="ORF">SOIL9_32320</name>
</gene>
<dbReference type="AlphaFoldDB" id="A0A6P2D4U3"/>
<dbReference type="Gene3D" id="2.130.10.10">
    <property type="entry name" value="YVTN repeat-like/Quinoprotein amine dehydrogenase"/>
    <property type="match status" value="1"/>
</dbReference>
<keyword evidence="3" id="KW-1185">Reference proteome</keyword>
<dbReference type="Proteomes" id="UP000464178">
    <property type="component" value="Chromosome"/>
</dbReference>
<dbReference type="InterPro" id="IPR001680">
    <property type="entry name" value="WD40_rpt"/>
</dbReference>
<dbReference type="Pfam" id="PF00400">
    <property type="entry name" value="WD40"/>
    <property type="match status" value="3"/>
</dbReference>
<name>A0A6P2D4U3_9BACT</name>
<dbReference type="PROSITE" id="PS50082">
    <property type="entry name" value="WD_REPEATS_2"/>
    <property type="match status" value="1"/>
</dbReference>
<feature type="repeat" description="WD" evidence="1">
    <location>
        <begin position="90"/>
        <end position="131"/>
    </location>
</feature>
<protein>
    <submittedName>
        <fullName evidence="2">Uncharacterized protein</fullName>
    </submittedName>
</protein>
<keyword evidence="1" id="KW-0853">WD repeat</keyword>
<proteinExistence type="predicted"/>
<dbReference type="RefSeq" id="WP_162669015.1">
    <property type="nucleotide sequence ID" value="NZ_LR593886.1"/>
</dbReference>
<organism evidence="2 3">
    <name type="scientific">Gemmata massiliana</name>
    <dbReference type="NCBI Taxonomy" id="1210884"/>
    <lineage>
        <taxon>Bacteria</taxon>
        <taxon>Pseudomonadati</taxon>
        <taxon>Planctomycetota</taxon>
        <taxon>Planctomycetia</taxon>
        <taxon>Gemmatales</taxon>
        <taxon>Gemmataceae</taxon>
        <taxon>Gemmata</taxon>
    </lineage>
</organism>
<sequence>MLNCLTRTGYVVLAVAVLAAVYRASLRSERPRGPSGFDSSAEVVLGSLNVSVDEHVLGVAFAPDGRAVATGTRAGQVTVWTATGDRFLVWQAHPKPVCALCFLTDSQSLVSVDREGTLRMWSLSTGAAVLRAEAQGGGPAISAAAAPDGKTVAVGCVGRVTLWHADSSALTPVAELTAPAFPINAVTFSANGGTIAASSSGNGDAVVWRRGSAGDERVPVSPEFHARGLRFTADGATLEAVDTDGYVTRGRAGGPPQVLGRLSGQAIRQAAHAPGGRKLVIAYMDGTARLVTDPVGVAER</sequence>
<dbReference type="SMART" id="SM00320">
    <property type="entry name" value="WD40"/>
    <property type="match status" value="5"/>
</dbReference>
<evidence type="ECO:0000313" key="2">
    <source>
        <dbReference type="EMBL" id="VTR94482.1"/>
    </source>
</evidence>